<dbReference type="OrthoDB" id="9810614at2"/>
<keyword evidence="3 4" id="KW-0472">Membrane</keyword>
<feature type="domain" description="Major facilitator superfamily (MFS) profile" evidence="5">
    <location>
        <begin position="175"/>
        <end position="362"/>
    </location>
</feature>
<dbReference type="GO" id="GO:0005886">
    <property type="term" value="C:plasma membrane"/>
    <property type="evidence" value="ECO:0007669"/>
    <property type="project" value="TreeGrafter"/>
</dbReference>
<comment type="caution">
    <text evidence="6">The sequence shown here is derived from an EMBL/GenBank/DDBJ whole genome shotgun (WGS) entry which is preliminary data.</text>
</comment>
<dbReference type="SUPFAM" id="SSF103473">
    <property type="entry name" value="MFS general substrate transporter"/>
    <property type="match status" value="1"/>
</dbReference>
<evidence type="ECO:0000313" key="6">
    <source>
        <dbReference type="EMBL" id="TKB51932.1"/>
    </source>
</evidence>
<dbReference type="PANTHER" id="PTHR23521">
    <property type="entry name" value="TRANSPORTER MFS SUPERFAMILY"/>
    <property type="match status" value="1"/>
</dbReference>
<feature type="transmembrane region" description="Helical" evidence="4">
    <location>
        <begin position="265"/>
        <end position="284"/>
    </location>
</feature>
<evidence type="ECO:0000259" key="5">
    <source>
        <dbReference type="PROSITE" id="PS50850"/>
    </source>
</evidence>
<dbReference type="PROSITE" id="PS50850">
    <property type="entry name" value="MFS"/>
    <property type="match status" value="1"/>
</dbReference>
<dbReference type="AlphaFoldDB" id="A0A4U1BM59"/>
<organism evidence="6 7">
    <name type="scientific">Ferrimonas aestuarii</name>
    <dbReference type="NCBI Taxonomy" id="2569539"/>
    <lineage>
        <taxon>Bacteria</taxon>
        <taxon>Pseudomonadati</taxon>
        <taxon>Pseudomonadota</taxon>
        <taxon>Gammaproteobacteria</taxon>
        <taxon>Alteromonadales</taxon>
        <taxon>Ferrimonadaceae</taxon>
        <taxon>Ferrimonas</taxon>
    </lineage>
</organism>
<reference evidence="6 7" key="1">
    <citation type="submission" date="2019-04" db="EMBL/GenBank/DDBJ databases">
        <authorList>
            <person name="Hwang J.C."/>
        </authorList>
    </citation>
    <scope>NUCLEOTIDE SEQUENCE [LARGE SCALE GENOMIC DNA]</scope>
    <source>
        <strain evidence="6 7">IMCC35002</strain>
    </source>
</reference>
<dbReference type="InterPro" id="IPR036259">
    <property type="entry name" value="MFS_trans_sf"/>
</dbReference>
<feature type="transmembrane region" description="Helical" evidence="4">
    <location>
        <begin position="213"/>
        <end position="232"/>
    </location>
</feature>
<dbReference type="Gene3D" id="1.20.1250.20">
    <property type="entry name" value="MFS general substrate transporter like domains"/>
    <property type="match status" value="2"/>
</dbReference>
<feature type="transmembrane region" description="Helical" evidence="4">
    <location>
        <begin position="296"/>
        <end position="317"/>
    </location>
</feature>
<gene>
    <name evidence="6" type="ORF">FCL42_16730</name>
</gene>
<dbReference type="Pfam" id="PF07690">
    <property type="entry name" value="MFS_1"/>
    <property type="match status" value="1"/>
</dbReference>
<dbReference type="Proteomes" id="UP000305675">
    <property type="component" value="Unassembled WGS sequence"/>
</dbReference>
<feature type="transmembrane region" description="Helical" evidence="4">
    <location>
        <begin position="109"/>
        <end position="130"/>
    </location>
</feature>
<feature type="transmembrane region" description="Helical" evidence="4">
    <location>
        <begin position="239"/>
        <end position="259"/>
    </location>
</feature>
<protein>
    <submittedName>
        <fullName evidence="6">MFS transporter</fullName>
    </submittedName>
</protein>
<sequence>MSLLPLSLLPLGMPEAMAAWLASSLYGGLLLGAMFIEPLVKKIGHRWSLILSLAVLVVTIAVMWLLPYPMVWLGMRLLAGIATAGVFVVVESWLLLVEDERKRGLRLGLYMTALYGGNALGQLLIGQFGFTGSLPFGVVMGLMLSAIVPVLVARNSSPPPLALEPVESAPQVKRVSISATIGCLISGLLLGPMYGLMPVYLHQQPLLEGQTGLMMALMVVGGMAVQPLGSWLSSRIGKALLMSMFSLVGALSAVLMVQAQSSMDFGVAMVLLGASAFVLYPIAINQACEGVSASKIVRVTQLMLLSYSVGSVTGPLLAQGVTHINLGMAQYLGIIFLATALYMLIAALKKIAPVMQPPKGME</sequence>
<name>A0A4U1BM59_9GAMM</name>
<dbReference type="EMBL" id="SWCJ01000016">
    <property type="protein sequence ID" value="TKB51932.1"/>
    <property type="molecule type" value="Genomic_DNA"/>
</dbReference>
<feature type="transmembrane region" description="Helical" evidence="4">
    <location>
        <begin position="136"/>
        <end position="154"/>
    </location>
</feature>
<dbReference type="PANTHER" id="PTHR23521:SF2">
    <property type="entry name" value="TRANSPORTER MFS SUPERFAMILY"/>
    <property type="match status" value="1"/>
</dbReference>
<feature type="transmembrane region" description="Helical" evidence="4">
    <location>
        <begin position="78"/>
        <end position="97"/>
    </location>
</feature>
<feature type="transmembrane region" description="Helical" evidence="4">
    <location>
        <begin position="175"/>
        <end position="201"/>
    </location>
</feature>
<feature type="transmembrane region" description="Helical" evidence="4">
    <location>
        <begin position="329"/>
        <end position="348"/>
    </location>
</feature>
<evidence type="ECO:0000256" key="1">
    <source>
        <dbReference type="ARBA" id="ARBA00022692"/>
    </source>
</evidence>
<keyword evidence="1 4" id="KW-0812">Transmembrane</keyword>
<evidence type="ECO:0000256" key="3">
    <source>
        <dbReference type="ARBA" id="ARBA00023136"/>
    </source>
</evidence>
<evidence type="ECO:0000313" key="7">
    <source>
        <dbReference type="Proteomes" id="UP000305675"/>
    </source>
</evidence>
<evidence type="ECO:0000256" key="2">
    <source>
        <dbReference type="ARBA" id="ARBA00022989"/>
    </source>
</evidence>
<keyword evidence="7" id="KW-1185">Reference proteome</keyword>
<feature type="transmembrane region" description="Helical" evidence="4">
    <location>
        <begin position="20"/>
        <end position="40"/>
    </location>
</feature>
<evidence type="ECO:0000256" key="4">
    <source>
        <dbReference type="SAM" id="Phobius"/>
    </source>
</evidence>
<feature type="transmembrane region" description="Helical" evidence="4">
    <location>
        <begin position="47"/>
        <end position="66"/>
    </location>
</feature>
<dbReference type="InterPro" id="IPR011701">
    <property type="entry name" value="MFS"/>
</dbReference>
<dbReference type="InterPro" id="IPR020846">
    <property type="entry name" value="MFS_dom"/>
</dbReference>
<dbReference type="GO" id="GO:0022857">
    <property type="term" value="F:transmembrane transporter activity"/>
    <property type="evidence" value="ECO:0007669"/>
    <property type="project" value="InterPro"/>
</dbReference>
<proteinExistence type="predicted"/>
<accession>A0A4U1BM59</accession>
<keyword evidence="2 4" id="KW-1133">Transmembrane helix</keyword>